<dbReference type="PROSITE" id="PS51194">
    <property type="entry name" value="HELICASE_CTER"/>
    <property type="match status" value="1"/>
</dbReference>
<keyword evidence="2" id="KW-0347">Helicase</keyword>
<accession>A0A0U3EBJ2</accession>
<keyword evidence="2" id="KW-0378">Hydrolase</keyword>
<organism evidence="2 3">
    <name type="scientific">Methanobrevibacter millerae</name>
    <dbReference type="NCBI Taxonomy" id="230361"/>
    <lineage>
        <taxon>Archaea</taxon>
        <taxon>Methanobacteriati</taxon>
        <taxon>Methanobacteriota</taxon>
        <taxon>Methanomada group</taxon>
        <taxon>Methanobacteria</taxon>
        <taxon>Methanobacteriales</taxon>
        <taxon>Methanobacteriaceae</taxon>
        <taxon>Methanobrevibacter</taxon>
    </lineage>
</organism>
<dbReference type="SUPFAM" id="SSF52540">
    <property type="entry name" value="P-loop containing nucleoside triphosphate hydrolases"/>
    <property type="match status" value="1"/>
</dbReference>
<dbReference type="GO" id="GO:0004386">
    <property type="term" value="F:helicase activity"/>
    <property type="evidence" value="ECO:0007669"/>
    <property type="project" value="UniProtKB-KW"/>
</dbReference>
<dbReference type="SMART" id="SM00490">
    <property type="entry name" value="HELICc"/>
    <property type="match status" value="1"/>
</dbReference>
<dbReference type="RefSeq" id="WP_058739253.1">
    <property type="nucleotide sequence ID" value="NZ_CP011266.1"/>
</dbReference>
<dbReference type="Gene3D" id="3.40.50.300">
    <property type="entry name" value="P-loop containing nucleotide triphosphate hydrolases"/>
    <property type="match status" value="1"/>
</dbReference>
<dbReference type="EMBL" id="CP011266">
    <property type="protein sequence ID" value="ALT68977.1"/>
    <property type="molecule type" value="Genomic_DNA"/>
</dbReference>
<dbReference type="OrthoDB" id="114689at2157"/>
<protein>
    <submittedName>
        <fullName evidence="2">Helicase domain-containing protein</fullName>
    </submittedName>
</protein>
<dbReference type="CDD" id="cd18785">
    <property type="entry name" value="SF2_C"/>
    <property type="match status" value="1"/>
</dbReference>
<feature type="domain" description="Helicase C-terminal" evidence="1">
    <location>
        <begin position="978"/>
        <end position="1155"/>
    </location>
</feature>
<dbReference type="Pfam" id="PF00271">
    <property type="entry name" value="Helicase_C"/>
    <property type="match status" value="1"/>
</dbReference>
<dbReference type="Proteomes" id="UP000067738">
    <property type="component" value="Chromosome"/>
</dbReference>
<keyword evidence="2" id="KW-0067">ATP-binding</keyword>
<keyword evidence="2" id="KW-0547">Nucleotide-binding</keyword>
<dbReference type="NCBIfam" id="NF038326">
    <property type="entry name" value="DISARM_DrmAL"/>
    <property type="match status" value="1"/>
</dbReference>
<dbReference type="KEGG" id="mmil:sm9_1195"/>
<sequence length="1302" mass="149180">MNSDTQIRRKMIEELIKEVRGPRYGENEIISYSPWIEYLTGVIIPKSWEETDSDKSPDQEIIIETDDVAQEDGSETDDILTATPSNKLTPKSFIKSFGVSFSIEIENPTLKICSTWGRYLKDSEHNEAYGLNGKKNSVSSDKDIWQRHSFGEIFEIEVNEQDVDDDTINKEFDGRELVITKTLENYESEIELDDEGYVKIYIKRLKVSDDNYSISVYMINDLSYDVEGNESQPNIDKCLFQPSIRIICEDGIRAQHMELLNESERKLDFLYRNRPTIAFGHMCSAVWKKIDYFDKFDIDILWPDYSIRLLKNNDYEKFLKSDVRTEFVPLYPIALPKLDLIENELLVNDELNAEYLANCSPNEIHGILIKLLKLYNDWIEENESEPIGEKYLNIAKEILEIEYDASNRMERGLNLIKTNPLIYTAFCFANKAIALQNTWGKYDGAEFKWRPFQIAFFLMNIEDIWDENSDNRDILDLLWIPTGGGKTEAYLGIMAFTIALRRLKAHDKNETGAGTSIISRYTLRLLTVQQFRRTLKMITAAEFLRTHCSDKGIGWRPNYSEIIGDWIYGSTRFSTGLWVGGGVSPIHLLKKGGAMDLLKGNDVRLPYTVGEPAQILKCPVCGSWLSVPESGLNDELNNVHIVIKSTEYMAHVEEILDEIFVNNEKINFVGIESKNHLDGFYTISFEIHGKFSRIQFENEIIDKLKENGFEIASLGDFNIGYFTSLNSIDKYGNKIEGDFDFEIWCTNPKCDLNNVEWFEGCPYPNSSEPHFPDGNYNRKIVSPFISNTRMPIPAYLIDDHVYNRCPTVVIGTADKIARLAFEPKAGGLFGNINYFNKYYGYNRNNLLPDTSGNLTKYNHEVNSLNPPDLIIQDELHLIDGPLGSLFGLYESMVSGIIQKQGGNPKYIASTATISNASKQVDLLFSKKLFQFPPHGLDISDNFFVRDHMFNDIWDESKAGRVYLGFYAPGKGPMTPQVRLWSRMSKVSSDNTDNDNINNYWTTLGYFNSIKELGGVLALYRDDIKSRLENIGGNIELKQLGEDNKEELSGRKSSTELPMILDNLERDSFNHPPKYDGIFTTSMFGTGVDISHLSLMVMTSQPKTTGSYIQATGRIGRKYGGLVVDFFKAGRSRDLNHYEMFTSFHSRIYMDVEPVSVSPFSSGCLSRGLGPSLVSFLRNANHLMVNWEKNDGKEPIKNINSINDYNDVYNIIKMRLNSIDNINEDSVKKVLKNLDKCWNDWEFIADNIESKRLLRINEYYIKKPQHHVVLGDEGHKYDKNLKVVFKDAPQSLRDVEETIDFWV</sequence>
<gene>
    <name evidence="2" type="ORF">sm9_1195</name>
</gene>
<evidence type="ECO:0000259" key="1">
    <source>
        <dbReference type="PROSITE" id="PS51194"/>
    </source>
</evidence>
<evidence type="ECO:0000313" key="3">
    <source>
        <dbReference type="Proteomes" id="UP000067738"/>
    </source>
</evidence>
<proteinExistence type="predicted"/>
<dbReference type="InterPro" id="IPR027417">
    <property type="entry name" value="P-loop_NTPase"/>
</dbReference>
<dbReference type="InterPro" id="IPR001650">
    <property type="entry name" value="Helicase_C-like"/>
</dbReference>
<dbReference type="PATRIC" id="fig|230361.4.peg.1237"/>
<name>A0A0U3EBJ2_9EURY</name>
<evidence type="ECO:0000313" key="2">
    <source>
        <dbReference type="EMBL" id="ALT68977.1"/>
    </source>
</evidence>
<reference evidence="2 3" key="1">
    <citation type="submission" date="2015-04" db="EMBL/GenBank/DDBJ databases">
        <title>The complete genome sequence of the rumen methanogen Methanobrevibacter millerae SM9.</title>
        <authorList>
            <person name="Leahy S.C."/>
            <person name="Kelly W.J."/>
            <person name="Pacheco D.M."/>
            <person name="Li D."/>
            <person name="Altermann E."/>
            <person name="Attwood G.T."/>
        </authorList>
    </citation>
    <scope>NUCLEOTIDE SEQUENCE [LARGE SCALE GENOMIC DNA]</scope>
    <source>
        <strain evidence="2 3">SM9</strain>
    </source>
</reference>
<dbReference type="GeneID" id="26736156"/>
<keyword evidence="3" id="KW-1185">Reference proteome</keyword>